<keyword evidence="3 5" id="KW-0675">Receptor</keyword>
<organism evidence="5 6">
    <name type="scientific">Elysia marginata</name>
    <dbReference type="NCBI Taxonomy" id="1093978"/>
    <lineage>
        <taxon>Eukaryota</taxon>
        <taxon>Metazoa</taxon>
        <taxon>Spiralia</taxon>
        <taxon>Lophotrochozoa</taxon>
        <taxon>Mollusca</taxon>
        <taxon>Gastropoda</taxon>
        <taxon>Heterobranchia</taxon>
        <taxon>Euthyneura</taxon>
        <taxon>Panpulmonata</taxon>
        <taxon>Sacoglossa</taxon>
        <taxon>Placobranchoidea</taxon>
        <taxon>Plakobranchidae</taxon>
        <taxon>Elysia</taxon>
    </lineage>
</organism>
<evidence type="ECO:0000256" key="3">
    <source>
        <dbReference type="ARBA" id="ARBA00023170"/>
    </source>
</evidence>
<accession>A0AAV4G300</accession>
<feature type="domain" description="NR LBD" evidence="4">
    <location>
        <begin position="29"/>
        <end position="108"/>
    </location>
</feature>
<keyword evidence="1" id="KW-0805">Transcription regulation</keyword>
<comment type="caution">
    <text evidence="5">The sequence shown here is derived from an EMBL/GenBank/DDBJ whole genome shotgun (WGS) entry which is preliminary data.</text>
</comment>
<evidence type="ECO:0000313" key="5">
    <source>
        <dbReference type="EMBL" id="GFR79308.1"/>
    </source>
</evidence>
<keyword evidence="6" id="KW-1185">Reference proteome</keyword>
<dbReference type="EMBL" id="BMAT01004734">
    <property type="protein sequence ID" value="GFR79308.1"/>
    <property type="molecule type" value="Genomic_DNA"/>
</dbReference>
<evidence type="ECO:0000259" key="4">
    <source>
        <dbReference type="Pfam" id="PF00104"/>
    </source>
</evidence>
<evidence type="ECO:0000256" key="2">
    <source>
        <dbReference type="ARBA" id="ARBA00023163"/>
    </source>
</evidence>
<keyword evidence="2" id="KW-0804">Transcription</keyword>
<evidence type="ECO:0000313" key="6">
    <source>
        <dbReference type="Proteomes" id="UP000762676"/>
    </source>
</evidence>
<sequence>MPDNRFEFWFAGAYKGYSPKFQIAVNPNGFSYHKDEIRKTLPMDAHELLFEIAGSLRRINLTVKEHIVAQTMILFFPDRAPLKDRAAVESLQATLLTCLEYLISQRPSELDRVRGLTNAIDMQIAIRRLCGVDETKVEKHGWLDNLYHVKLKFLEEEMSYVENDHAL</sequence>
<reference evidence="5 6" key="1">
    <citation type="journal article" date="2021" name="Elife">
        <title>Chloroplast acquisition without the gene transfer in kleptoplastic sea slugs, Plakobranchus ocellatus.</title>
        <authorList>
            <person name="Maeda T."/>
            <person name="Takahashi S."/>
            <person name="Yoshida T."/>
            <person name="Shimamura S."/>
            <person name="Takaki Y."/>
            <person name="Nagai Y."/>
            <person name="Toyoda A."/>
            <person name="Suzuki Y."/>
            <person name="Arimoto A."/>
            <person name="Ishii H."/>
            <person name="Satoh N."/>
            <person name="Nishiyama T."/>
            <person name="Hasebe M."/>
            <person name="Maruyama T."/>
            <person name="Minagawa J."/>
            <person name="Obokata J."/>
            <person name="Shigenobu S."/>
        </authorList>
    </citation>
    <scope>NUCLEOTIDE SEQUENCE [LARGE SCALE GENOMIC DNA]</scope>
</reference>
<proteinExistence type="predicted"/>
<evidence type="ECO:0000256" key="1">
    <source>
        <dbReference type="ARBA" id="ARBA00023015"/>
    </source>
</evidence>
<dbReference type="Proteomes" id="UP000762676">
    <property type="component" value="Unassembled WGS sequence"/>
</dbReference>
<dbReference type="InterPro" id="IPR035500">
    <property type="entry name" value="NHR-like_dom_sf"/>
</dbReference>
<protein>
    <submittedName>
        <fullName evidence="5">Nuclear receptor ROR-gamma</fullName>
    </submittedName>
</protein>
<dbReference type="InterPro" id="IPR000536">
    <property type="entry name" value="Nucl_hrmn_rcpt_lig-bd"/>
</dbReference>
<name>A0AAV4G300_9GAST</name>
<gene>
    <name evidence="5" type="ORF">ElyMa_002286200</name>
</gene>
<dbReference type="AlphaFoldDB" id="A0AAV4G300"/>
<dbReference type="SUPFAM" id="SSF48508">
    <property type="entry name" value="Nuclear receptor ligand-binding domain"/>
    <property type="match status" value="1"/>
</dbReference>
<dbReference type="Gene3D" id="1.10.565.10">
    <property type="entry name" value="Retinoid X Receptor"/>
    <property type="match status" value="1"/>
</dbReference>
<dbReference type="Pfam" id="PF00104">
    <property type="entry name" value="Hormone_recep"/>
    <property type="match status" value="1"/>
</dbReference>